<dbReference type="InterPro" id="IPR057727">
    <property type="entry name" value="WCX_dom"/>
</dbReference>
<gene>
    <name evidence="2" type="ORF">GMD11_10590</name>
    <name evidence="3" type="ORF">GMD18_10895</name>
</gene>
<evidence type="ECO:0000313" key="5">
    <source>
        <dbReference type="Proteomes" id="UP000484547"/>
    </source>
</evidence>
<protein>
    <submittedName>
        <fullName evidence="2">WYL domain-containing protein</fullName>
    </submittedName>
</protein>
<dbReference type="SUPFAM" id="SSF46785">
    <property type="entry name" value="Winged helix' DNA-binding domain"/>
    <property type="match status" value="1"/>
</dbReference>
<dbReference type="AlphaFoldDB" id="A0A7X2XH95"/>
<evidence type="ECO:0000313" key="3">
    <source>
        <dbReference type="EMBL" id="MTU04893.1"/>
    </source>
</evidence>
<dbReference type="Proteomes" id="UP000484547">
    <property type="component" value="Unassembled WGS sequence"/>
</dbReference>
<reference evidence="4 5" key="1">
    <citation type="journal article" date="2019" name="Nat. Med.">
        <title>A library of human gut bacterial isolates paired with longitudinal multiomics data enables mechanistic microbiome research.</title>
        <authorList>
            <person name="Poyet M."/>
            <person name="Groussin M."/>
            <person name="Gibbons S.M."/>
            <person name="Avila-Pacheco J."/>
            <person name="Jiang X."/>
            <person name="Kearney S.M."/>
            <person name="Perrotta A.R."/>
            <person name="Berdy B."/>
            <person name="Zhao S."/>
            <person name="Lieberman T.D."/>
            <person name="Swanson P.K."/>
            <person name="Smith M."/>
            <person name="Roesemann S."/>
            <person name="Alexander J.E."/>
            <person name="Rich S.A."/>
            <person name="Livny J."/>
            <person name="Vlamakis H."/>
            <person name="Clish C."/>
            <person name="Bullock K."/>
            <person name="Deik A."/>
            <person name="Scott J."/>
            <person name="Pierce K.A."/>
            <person name="Xavier R.J."/>
            <person name="Alm E.J."/>
        </authorList>
    </citation>
    <scope>NUCLEOTIDE SEQUENCE [LARGE SCALE GENOMIC DNA]</scope>
    <source>
        <strain evidence="2 5">BIOML-A13</strain>
        <strain evidence="3 4">BIOML-A3</strain>
    </source>
</reference>
<accession>A0A7X2XH95</accession>
<organism evidence="2 5">
    <name type="scientific">Phascolarctobacterium faecium</name>
    <dbReference type="NCBI Taxonomy" id="33025"/>
    <lineage>
        <taxon>Bacteria</taxon>
        <taxon>Bacillati</taxon>
        <taxon>Bacillota</taxon>
        <taxon>Negativicutes</taxon>
        <taxon>Acidaminococcales</taxon>
        <taxon>Acidaminococcaceae</taxon>
        <taxon>Phascolarctobacterium</taxon>
    </lineage>
</organism>
<evidence type="ECO:0000259" key="1">
    <source>
        <dbReference type="Pfam" id="PF25583"/>
    </source>
</evidence>
<sequence>MPIPICCWPEKIKAGILCRDRIFCTLAEARVFFCKKITATAGKRVFVANIVFSGIISISEKKVRIMSKKANQKAKLLYLQQILLEETDEKHVLTVQQLIERLAELEIPAERKSLYDDIATLQAFGLDVIATRSRANIYRIGSRLFTLSELQLLAEAVVKSSAITQNKAQKLVDKLARLASRYQAETLRENLKAQKYDDAELLCPVELRCSNEIVPVVLEYLADSKVKKSKEETSVIEGTAVVDQAFYGWMFGFGNKVKVTEPANVKKDFVKYCKKVLNQYK</sequence>
<dbReference type="EMBL" id="WNBW01000013">
    <property type="protein sequence ID" value="MTU04893.1"/>
    <property type="molecule type" value="Genomic_DNA"/>
</dbReference>
<evidence type="ECO:0000313" key="4">
    <source>
        <dbReference type="Proteomes" id="UP000443070"/>
    </source>
</evidence>
<name>A0A7X2XH95_9FIRM</name>
<keyword evidence="4" id="KW-1185">Reference proteome</keyword>
<dbReference type="InterPro" id="IPR036390">
    <property type="entry name" value="WH_DNA-bd_sf"/>
</dbReference>
<feature type="domain" description="WCX" evidence="1">
    <location>
        <begin position="203"/>
        <end position="276"/>
    </location>
</feature>
<dbReference type="OrthoDB" id="9772503at2"/>
<proteinExistence type="predicted"/>
<comment type="caution">
    <text evidence="2">The sequence shown here is derived from an EMBL/GenBank/DDBJ whole genome shotgun (WGS) entry which is preliminary data.</text>
</comment>
<evidence type="ECO:0000313" key="2">
    <source>
        <dbReference type="EMBL" id="MTT76704.1"/>
    </source>
</evidence>
<dbReference type="Pfam" id="PF25583">
    <property type="entry name" value="WCX"/>
    <property type="match status" value="1"/>
</dbReference>
<dbReference type="Proteomes" id="UP000443070">
    <property type="component" value="Unassembled WGS sequence"/>
</dbReference>
<dbReference type="EMBL" id="WNBM01000010">
    <property type="protein sequence ID" value="MTT76704.1"/>
    <property type="molecule type" value="Genomic_DNA"/>
</dbReference>